<keyword evidence="3" id="KW-1185">Reference proteome</keyword>
<comment type="caution">
    <text evidence="2">The sequence shown here is derived from an EMBL/GenBank/DDBJ whole genome shotgun (WGS) entry which is preliminary data.</text>
</comment>
<gene>
    <name evidence="2" type="ORF">EV702DRAFT_1060455</name>
</gene>
<evidence type="ECO:0000313" key="3">
    <source>
        <dbReference type="Proteomes" id="UP000714275"/>
    </source>
</evidence>
<feature type="compositionally biased region" description="Basic and acidic residues" evidence="1">
    <location>
        <begin position="499"/>
        <end position="508"/>
    </location>
</feature>
<organism evidence="2 3">
    <name type="scientific">Suillus placidus</name>
    <dbReference type="NCBI Taxonomy" id="48579"/>
    <lineage>
        <taxon>Eukaryota</taxon>
        <taxon>Fungi</taxon>
        <taxon>Dikarya</taxon>
        <taxon>Basidiomycota</taxon>
        <taxon>Agaricomycotina</taxon>
        <taxon>Agaricomycetes</taxon>
        <taxon>Agaricomycetidae</taxon>
        <taxon>Boletales</taxon>
        <taxon>Suillineae</taxon>
        <taxon>Suillaceae</taxon>
        <taxon>Suillus</taxon>
    </lineage>
</organism>
<feature type="compositionally biased region" description="Polar residues" evidence="1">
    <location>
        <begin position="149"/>
        <end position="176"/>
    </location>
</feature>
<evidence type="ECO:0000256" key="1">
    <source>
        <dbReference type="SAM" id="MobiDB-lite"/>
    </source>
</evidence>
<proteinExistence type="predicted"/>
<dbReference type="OrthoDB" id="3358418at2759"/>
<feature type="compositionally biased region" description="Polar residues" evidence="1">
    <location>
        <begin position="1"/>
        <end position="10"/>
    </location>
</feature>
<feature type="compositionally biased region" description="Acidic residues" evidence="1">
    <location>
        <begin position="257"/>
        <end position="266"/>
    </location>
</feature>
<feature type="compositionally biased region" description="Polar residues" evidence="1">
    <location>
        <begin position="19"/>
        <end position="37"/>
    </location>
</feature>
<evidence type="ECO:0000313" key="2">
    <source>
        <dbReference type="EMBL" id="KAG1783175.1"/>
    </source>
</evidence>
<accession>A0A9P7A636</accession>
<feature type="region of interest" description="Disordered" evidence="1">
    <location>
        <begin position="142"/>
        <end position="282"/>
    </location>
</feature>
<dbReference type="AlphaFoldDB" id="A0A9P7A636"/>
<sequence length="611" mass="68658">MSTSELSQALNPFFAQPRPRSSNTQNHLQSIQPSQAHEPNHSELELTISEPQRPFAASTTPPQNPAIRPGNASSSGAHPFQIVMNYLNSARESQEIEQKRRLAWEQEQEAKYILRQAEMERRMLEVQQELGALKAKIAFGTPKAPAASPSVQTPSVTDQQSTPLTSPVLSHSSSTIAGHYASPNPGKATPPSVLRHMSVSSDVEPLVGSPSVGDTASPAHTSPLLSRPAQFISVDPSSSRQGSSSNPRKRPTFDTTSGEDDSDDSEYSLVERPTKRKNHHDTRCLTIQHAMRNHLLRVMQIEDDKHLPDVHSEGIVLGPNDPVRFVWDKTPKQSVHNGRMKERVLHDLRAHRHLYKHVPDKDFNKKSLESVFDQAFVTFRQKFRAQRDTSVAINQKQREDIKAMRSRRLSRKKTKLSNRSDARNKLEAFEHVVFDGALQVECMSSEESETDEDSVVGSRTTSLRVRGFPWRSNMLLRFFDILDDYDKADSSQKPRRGVGRRERFHGSPKEGLILPPKGVATWMISKRWISVMQASHLEVLSGLKDIVLDPVGFDWSQFHALGEESEDEGRLDMAQHHNMIAHNDLHFTHPDDGTAISAISSLYNALVHTQM</sequence>
<feature type="region of interest" description="Disordered" evidence="1">
    <location>
        <begin position="489"/>
        <end position="510"/>
    </location>
</feature>
<protein>
    <submittedName>
        <fullName evidence="2">Uncharacterized protein</fullName>
    </submittedName>
</protein>
<name>A0A9P7A636_9AGAM</name>
<feature type="region of interest" description="Disordered" evidence="1">
    <location>
        <begin position="1"/>
        <end position="76"/>
    </location>
</feature>
<reference evidence="2" key="1">
    <citation type="journal article" date="2020" name="New Phytol.">
        <title>Comparative genomics reveals dynamic genome evolution in host specialist ectomycorrhizal fungi.</title>
        <authorList>
            <person name="Lofgren L.A."/>
            <person name="Nguyen N.H."/>
            <person name="Vilgalys R."/>
            <person name="Ruytinx J."/>
            <person name="Liao H.L."/>
            <person name="Branco S."/>
            <person name="Kuo A."/>
            <person name="LaButti K."/>
            <person name="Lipzen A."/>
            <person name="Andreopoulos W."/>
            <person name="Pangilinan J."/>
            <person name="Riley R."/>
            <person name="Hundley H."/>
            <person name="Na H."/>
            <person name="Barry K."/>
            <person name="Grigoriev I.V."/>
            <person name="Stajich J.E."/>
            <person name="Kennedy P.G."/>
        </authorList>
    </citation>
    <scope>NUCLEOTIDE SEQUENCE</scope>
    <source>
        <strain evidence="2">DOB743</strain>
    </source>
</reference>
<feature type="compositionally biased region" description="Polar residues" evidence="1">
    <location>
        <begin position="212"/>
        <end position="224"/>
    </location>
</feature>
<dbReference type="EMBL" id="JABBWD010000002">
    <property type="protein sequence ID" value="KAG1783175.1"/>
    <property type="molecule type" value="Genomic_DNA"/>
</dbReference>
<feature type="compositionally biased region" description="Low complexity" evidence="1">
    <location>
        <begin position="233"/>
        <end position="245"/>
    </location>
</feature>
<dbReference type="Proteomes" id="UP000714275">
    <property type="component" value="Unassembled WGS sequence"/>
</dbReference>